<dbReference type="EMBL" id="PDPS01000043">
    <property type="protein sequence ID" value="PID55800.1"/>
    <property type="molecule type" value="Genomic_DNA"/>
</dbReference>
<comment type="caution">
    <text evidence="2">The sequence shown here is derived from an EMBL/GenBank/DDBJ whole genome shotgun (WGS) entry which is preliminary data.</text>
</comment>
<proteinExistence type="predicted"/>
<reference evidence="2 3" key="1">
    <citation type="submission" date="2017-10" db="EMBL/GenBank/DDBJ databases">
        <title>Novel microbial diversity and functional potential in the marine mammal oral microbiome.</title>
        <authorList>
            <person name="Dudek N.K."/>
            <person name="Sun C.L."/>
            <person name="Burstein D."/>
            <person name="Kantor R.S."/>
            <person name="Aliaga Goltsman D.S."/>
            <person name="Bik E.M."/>
            <person name="Thomas B.C."/>
            <person name="Banfield J.F."/>
            <person name="Relman D.A."/>
        </authorList>
    </citation>
    <scope>NUCLEOTIDE SEQUENCE [LARGE SCALE GENOMIC DNA]</scope>
    <source>
        <strain evidence="2">DOLZORAL124_49_17</strain>
    </source>
</reference>
<organism evidence="2 3">
    <name type="scientific">candidate division KSB3 bacterium</name>
    <dbReference type="NCBI Taxonomy" id="2044937"/>
    <lineage>
        <taxon>Bacteria</taxon>
        <taxon>candidate division KSB3</taxon>
    </lineage>
</organism>
<feature type="transmembrane region" description="Helical" evidence="1">
    <location>
        <begin position="124"/>
        <end position="146"/>
    </location>
</feature>
<evidence type="ECO:0000256" key="1">
    <source>
        <dbReference type="SAM" id="Phobius"/>
    </source>
</evidence>
<dbReference type="AlphaFoldDB" id="A0A2G6E185"/>
<feature type="transmembrane region" description="Helical" evidence="1">
    <location>
        <begin position="97"/>
        <end position="117"/>
    </location>
</feature>
<feature type="transmembrane region" description="Helical" evidence="1">
    <location>
        <begin position="175"/>
        <end position="205"/>
    </location>
</feature>
<feature type="transmembrane region" description="Helical" evidence="1">
    <location>
        <begin position="54"/>
        <end position="77"/>
    </location>
</feature>
<evidence type="ECO:0000313" key="2">
    <source>
        <dbReference type="EMBL" id="PID55800.1"/>
    </source>
</evidence>
<accession>A0A2G6E185</accession>
<name>A0A2G6E185_9BACT</name>
<sequence length="257" mass="29176">MLLFLIKKTFFDMWDHLMSIILLNFGAILLLGGIFYLIHFAYGIRPCLFWSSVVFGLLVCCLYLAAMSSLMGNAAAFQSIEFHDVLPSLKTSWPVSMMFAAFLLIQAVLVFAIVWYLSLKSLIGIAAAGTLFWASLILILSSQFLFPLWDQVNGKFTAVPSRCLMLFFDNPGFSLFLALGSLMLLLLSTFTAFLFPGLATVLLWYHAGLRLRLYKYDYLEKHPEASRTRIPWNELLAVDRDRVGPRSLRGMIFPWKA</sequence>
<dbReference type="Proteomes" id="UP000229740">
    <property type="component" value="Unassembled WGS sequence"/>
</dbReference>
<feature type="transmembrane region" description="Helical" evidence="1">
    <location>
        <begin position="20"/>
        <end position="42"/>
    </location>
</feature>
<keyword evidence="1" id="KW-0812">Transmembrane</keyword>
<protein>
    <submittedName>
        <fullName evidence="2">Uncharacterized protein</fullName>
    </submittedName>
</protein>
<gene>
    <name evidence="2" type="ORF">CSB45_14400</name>
</gene>
<keyword evidence="1" id="KW-1133">Transmembrane helix</keyword>
<keyword evidence="1" id="KW-0472">Membrane</keyword>
<evidence type="ECO:0000313" key="3">
    <source>
        <dbReference type="Proteomes" id="UP000229740"/>
    </source>
</evidence>